<evidence type="ECO:0000313" key="4">
    <source>
        <dbReference type="EMBL" id="KAF9423256.1"/>
    </source>
</evidence>
<evidence type="ECO:0000256" key="1">
    <source>
        <dbReference type="ARBA" id="ARBA00022729"/>
    </source>
</evidence>
<dbReference type="EMBL" id="JACKWZ010000010">
    <property type="protein sequence ID" value="KAF9423256.1"/>
    <property type="molecule type" value="Genomic_DNA"/>
</dbReference>
<evidence type="ECO:0000256" key="2">
    <source>
        <dbReference type="ARBA" id="ARBA00023180"/>
    </source>
</evidence>
<feature type="domain" description="WIF" evidence="3">
    <location>
        <begin position="4"/>
        <end position="133"/>
    </location>
</feature>
<proteinExistence type="predicted"/>
<accession>A0A835GTD1</accession>
<reference evidence="4" key="1">
    <citation type="submission" date="2020-08" db="EMBL/GenBank/DDBJ databases">
        <title>Spodoptera exigua strain:BAW_Kor-Di-RS1 Genome sequencing and assembly.</title>
        <authorList>
            <person name="Kim J."/>
            <person name="Nam H.Y."/>
            <person name="Kwon M."/>
            <person name="Choi J.H."/>
            <person name="Cho S.R."/>
            <person name="Kim G.-H."/>
        </authorList>
    </citation>
    <scope>NUCLEOTIDE SEQUENCE</scope>
    <source>
        <strain evidence="4">BAW_Kor-Di-RS1</strain>
        <tissue evidence="4">Whole-body</tissue>
    </source>
</reference>
<sequence>MYKFHMNNLVSPLSPGLTAELFYVRNGQINEYALNFVVPVPATITDLHFTWQSLTRKPLPYTLHVDVTDPQNAMHPPTVNISNEGFVPTEPQTWRVDLPCTHTVAAEVDIVIFLNVSTGSSSSALRFRRKKICLKEAPRPAVRVDSVPHAPTFAVMAYCWAMSPDDRPTLPQLQIFLRDFHTQLTRFV</sequence>
<keyword evidence="5" id="KW-1185">Reference proteome</keyword>
<dbReference type="Pfam" id="PF02019">
    <property type="entry name" value="WIF"/>
    <property type="match status" value="1"/>
</dbReference>
<evidence type="ECO:0000313" key="5">
    <source>
        <dbReference type="Proteomes" id="UP000648187"/>
    </source>
</evidence>
<dbReference type="InterPro" id="IPR003306">
    <property type="entry name" value="WIF"/>
</dbReference>
<organism evidence="4 5">
    <name type="scientific">Spodoptera exigua</name>
    <name type="common">Beet armyworm</name>
    <name type="synonym">Noctua fulgens</name>
    <dbReference type="NCBI Taxonomy" id="7107"/>
    <lineage>
        <taxon>Eukaryota</taxon>
        <taxon>Metazoa</taxon>
        <taxon>Ecdysozoa</taxon>
        <taxon>Arthropoda</taxon>
        <taxon>Hexapoda</taxon>
        <taxon>Insecta</taxon>
        <taxon>Pterygota</taxon>
        <taxon>Neoptera</taxon>
        <taxon>Endopterygota</taxon>
        <taxon>Lepidoptera</taxon>
        <taxon>Glossata</taxon>
        <taxon>Ditrysia</taxon>
        <taxon>Noctuoidea</taxon>
        <taxon>Noctuidae</taxon>
        <taxon>Amphipyrinae</taxon>
        <taxon>Spodoptera</taxon>
    </lineage>
</organism>
<dbReference type="PROSITE" id="PS50814">
    <property type="entry name" value="WIF"/>
    <property type="match status" value="1"/>
</dbReference>
<dbReference type="AlphaFoldDB" id="A0A835GTD1"/>
<protein>
    <recommendedName>
        <fullName evidence="3">WIF domain-containing protein</fullName>
    </recommendedName>
</protein>
<dbReference type="SMART" id="SM00469">
    <property type="entry name" value="WIF"/>
    <property type="match status" value="1"/>
</dbReference>
<keyword evidence="2" id="KW-0325">Glycoprotein</keyword>
<name>A0A835GTD1_SPOEX</name>
<keyword evidence="1" id="KW-0732">Signal</keyword>
<evidence type="ECO:0000259" key="3">
    <source>
        <dbReference type="PROSITE" id="PS50814"/>
    </source>
</evidence>
<comment type="caution">
    <text evidence="4">The sequence shown here is derived from an EMBL/GenBank/DDBJ whole genome shotgun (WGS) entry which is preliminary data.</text>
</comment>
<dbReference type="InterPro" id="IPR038677">
    <property type="entry name" value="WIF_sf"/>
</dbReference>
<dbReference type="Proteomes" id="UP000648187">
    <property type="component" value="Unassembled WGS sequence"/>
</dbReference>
<gene>
    <name evidence="4" type="ORF">HW555_001325</name>
</gene>
<dbReference type="Gene3D" id="2.60.40.2170">
    <property type="entry name" value="Wnt, WIF domain"/>
    <property type="match status" value="1"/>
</dbReference>